<comment type="caution">
    <text evidence="8">The sequence shown here is derived from an EMBL/GenBank/DDBJ whole genome shotgun (WGS) entry which is preliminary data.</text>
</comment>
<keyword evidence="4 7" id="KW-0812">Transmembrane</keyword>
<evidence type="ECO:0000256" key="2">
    <source>
        <dbReference type="ARBA" id="ARBA00006386"/>
    </source>
</evidence>
<comment type="similarity">
    <text evidence="2">Belongs to the UPF0718 family.</text>
</comment>
<evidence type="ECO:0000313" key="9">
    <source>
        <dbReference type="Proteomes" id="UP000321548"/>
    </source>
</evidence>
<keyword evidence="3" id="KW-1003">Cell membrane</keyword>
<keyword evidence="9" id="KW-1185">Reference proteome</keyword>
<dbReference type="AlphaFoldDB" id="A0A5C8NUX8"/>
<dbReference type="PANTHER" id="PTHR34184:SF4">
    <property type="entry name" value="UPF0718 PROTEIN YCGR"/>
    <property type="match status" value="1"/>
</dbReference>
<keyword evidence="6 7" id="KW-0472">Membrane</keyword>
<evidence type="ECO:0000313" key="8">
    <source>
        <dbReference type="EMBL" id="TXL64890.1"/>
    </source>
</evidence>
<name>A0A5C8NUX8_9BURK</name>
<evidence type="ECO:0000256" key="1">
    <source>
        <dbReference type="ARBA" id="ARBA00004651"/>
    </source>
</evidence>
<dbReference type="PANTHER" id="PTHR34184">
    <property type="entry name" value="UPF0718 PROTEIN YCGR"/>
    <property type="match status" value="1"/>
</dbReference>
<feature type="transmembrane region" description="Helical" evidence="7">
    <location>
        <begin position="227"/>
        <end position="248"/>
    </location>
</feature>
<feature type="transmembrane region" description="Helical" evidence="7">
    <location>
        <begin position="58"/>
        <end position="80"/>
    </location>
</feature>
<comment type="subcellular location">
    <subcellularLocation>
        <location evidence="1">Cell membrane</location>
        <topology evidence="1">Multi-pass membrane protein</topology>
    </subcellularLocation>
</comment>
<keyword evidence="5 7" id="KW-1133">Transmembrane helix</keyword>
<accession>A0A5C8NUX8</accession>
<reference evidence="8 9" key="1">
    <citation type="submission" date="2019-06" db="EMBL/GenBank/DDBJ databases">
        <title>Quisquiliibacterium sp. nov., isolated from a maize field.</title>
        <authorList>
            <person name="Lin S.-Y."/>
            <person name="Tsai C.-F."/>
            <person name="Young C.-C."/>
        </authorList>
    </citation>
    <scope>NUCLEOTIDE SEQUENCE [LARGE SCALE GENOMIC DNA]</scope>
    <source>
        <strain evidence="8 9">CC-CFT501</strain>
    </source>
</reference>
<feature type="transmembrane region" description="Helical" evidence="7">
    <location>
        <begin position="324"/>
        <end position="345"/>
    </location>
</feature>
<evidence type="ECO:0000256" key="3">
    <source>
        <dbReference type="ARBA" id="ARBA00022475"/>
    </source>
</evidence>
<gene>
    <name evidence="8" type="ORF">FHP08_12890</name>
</gene>
<feature type="transmembrane region" description="Helical" evidence="7">
    <location>
        <begin position="260"/>
        <end position="284"/>
    </location>
</feature>
<sequence>MTGPAGPHAVWLRPWQALRRADRAWLSIALLAAGLLAFDRGQLAESAVFVARSAASVLPFLLLSALTAAWVLAAGADGLIGRAFRGRAIRMVLVAAATGALSPFCSCGVIPIVAALLAMGVPLAPVMAFWLASPLMDPAMFFVTAGTLGVEFALAKAGAAIGVGMLGGFGAMLAVRAGLVGDALRPELVQRARGERFRDPADVLWRFWQEPPRAAAFRRHAVSKTLFLGKWLLLAFLLESLMLAWLPADAVAGLVGGDGFLTILSAATIGAPAYLNGYAALPLVGGLMSQGMSAGAAMAFLVGGGITSLPAMLAVWATARRAVFVLYLGFAVSGAVLAGLVAGLLL</sequence>
<feature type="transmembrane region" description="Helical" evidence="7">
    <location>
        <begin position="296"/>
        <end position="318"/>
    </location>
</feature>
<feature type="transmembrane region" description="Helical" evidence="7">
    <location>
        <begin position="139"/>
        <end position="166"/>
    </location>
</feature>
<protein>
    <submittedName>
        <fullName evidence="8">Permease</fullName>
    </submittedName>
</protein>
<dbReference type="Proteomes" id="UP000321548">
    <property type="component" value="Unassembled WGS sequence"/>
</dbReference>
<dbReference type="EMBL" id="VDUY01000005">
    <property type="protein sequence ID" value="TXL64890.1"/>
    <property type="molecule type" value="Genomic_DNA"/>
</dbReference>
<evidence type="ECO:0000256" key="5">
    <source>
        <dbReference type="ARBA" id="ARBA00022989"/>
    </source>
</evidence>
<dbReference type="Pfam" id="PF03773">
    <property type="entry name" value="ArsP_1"/>
    <property type="match status" value="1"/>
</dbReference>
<dbReference type="OrthoDB" id="9777774at2"/>
<feature type="transmembrane region" description="Helical" evidence="7">
    <location>
        <begin position="92"/>
        <end position="119"/>
    </location>
</feature>
<evidence type="ECO:0000256" key="4">
    <source>
        <dbReference type="ARBA" id="ARBA00022692"/>
    </source>
</evidence>
<feature type="transmembrane region" description="Helical" evidence="7">
    <location>
        <begin position="21"/>
        <end position="38"/>
    </location>
</feature>
<evidence type="ECO:0000256" key="6">
    <source>
        <dbReference type="ARBA" id="ARBA00023136"/>
    </source>
</evidence>
<proteinExistence type="inferred from homology"/>
<dbReference type="InterPro" id="IPR005524">
    <property type="entry name" value="DUF318"/>
</dbReference>
<dbReference type="GO" id="GO:0005886">
    <property type="term" value="C:plasma membrane"/>
    <property type="evidence" value="ECO:0007669"/>
    <property type="project" value="UniProtKB-SubCell"/>
</dbReference>
<evidence type="ECO:0000256" key="7">
    <source>
        <dbReference type="SAM" id="Phobius"/>
    </source>
</evidence>
<organism evidence="8 9">
    <name type="scientific">Zeimonas arvi</name>
    <dbReference type="NCBI Taxonomy" id="2498847"/>
    <lineage>
        <taxon>Bacteria</taxon>
        <taxon>Pseudomonadati</taxon>
        <taxon>Pseudomonadota</taxon>
        <taxon>Betaproteobacteria</taxon>
        <taxon>Burkholderiales</taxon>
        <taxon>Burkholderiaceae</taxon>
        <taxon>Zeimonas</taxon>
    </lineage>
</organism>
<dbReference type="InterPro" id="IPR052923">
    <property type="entry name" value="UPF0718"/>
</dbReference>